<dbReference type="InterPro" id="IPR027417">
    <property type="entry name" value="P-loop_NTPase"/>
</dbReference>
<sequence>MAIKRGGSPEHRRTFNVPVAVGSNGFIRGCIEEIRRKVLVVSNAKIRCLRRTKSAIRNPCGGKPVSRNIKPLKADTTQSNPRYMVDMEMYNTLHSSDDEQEEAPTSTQTLAYEVMCRDEPPSGHFLLLLPPTILGFGMHDKKWRTLQVEHISAIEWNKNAFEQLVLDYTHKELIEAVVRGHVSSDASPDIVEGKGRGVLHSYGTVVLLDESDIFLEEREKMDLKRNALVSVFLRVLEYYEGILILTSNRVAHFDEAFKSRMQLTLHYPPIDLGGRKQIRDNFIDLLKQKEVLIEASHGSDRPEGEKVNIAMLKARRDALADAELNGRQIRNVVSTARQLARLRNKAMSFGHLQATIKTVNAFEKHVEQTHGHSAEEYARSIQSRLERQAAMNPAMKPSFRRSGAIATCSAFDWTTSLFLERETCA</sequence>
<dbReference type="RefSeq" id="XP_060419048.1">
    <property type="nucleotide sequence ID" value="XM_060552163.1"/>
</dbReference>
<dbReference type="Gene3D" id="3.40.50.300">
    <property type="entry name" value="P-loop containing nucleotide triphosphate hydrolases"/>
    <property type="match status" value="1"/>
</dbReference>
<organism evidence="1 2">
    <name type="scientific">Colletotrichum navitas</name>
    <dbReference type="NCBI Taxonomy" id="681940"/>
    <lineage>
        <taxon>Eukaryota</taxon>
        <taxon>Fungi</taxon>
        <taxon>Dikarya</taxon>
        <taxon>Ascomycota</taxon>
        <taxon>Pezizomycotina</taxon>
        <taxon>Sordariomycetes</taxon>
        <taxon>Hypocreomycetidae</taxon>
        <taxon>Glomerellales</taxon>
        <taxon>Glomerellaceae</taxon>
        <taxon>Colletotrichum</taxon>
        <taxon>Colletotrichum graminicola species complex</taxon>
    </lineage>
</organism>
<name>A0AAD8Q970_9PEZI</name>
<keyword evidence="2" id="KW-1185">Reference proteome</keyword>
<dbReference type="AlphaFoldDB" id="A0AAD8Q970"/>
<evidence type="ECO:0000313" key="1">
    <source>
        <dbReference type="EMBL" id="KAK1598343.1"/>
    </source>
</evidence>
<proteinExistence type="predicted"/>
<gene>
    <name evidence="1" type="ORF">LY79DRAFT_286389</name>
</gene>
<dbReference type="EMBL" id="JAHLJV010000005">
    <property type="protein sequence ID" value="KAK1598343.1"/>
    <property type="molecule type" value="Genomic_DNA"/>
</dbReference>
<dbReference type="Proteomes" id="UP001230504">
    <property type="component" value="Unassembled WGS sequence"/>
</dbReference>
<reference evidence="1" key="1">
    <citation type="submission" date="2021-06" db="EMBL/GenBank/DDBJ databases">
        <title>Comparative genomics, transcriptomics and evolutionary studies reveal genomic signatures of adaptation to plant cell wall in hemibiotrophic fungi.</title>
        <authorList>
            <consortium name="DOE Joint Genome Institute"/>
            <person name="Baroncelli R."/>
            <person name="Diaz J.F."/>
            <person name="Benocci T."/>
            <person name="Peng M."/>
            <person name="Battaglia E."/>
            <person name="Haridas S."/>
            <person name="Andreopoulos W."/>
            <person name="Labutti K."/>
            <person name="Pangilinan J."/>
            <person name="Floch G.L."/>
            <person name="Makela M.R."/>
            <person name="Henrissat B."/>
            <person name="Grigoriev I.V."/>
            <person name="Crouch J.A."/>
            <person name="De Vries R.P."/>
            <person name="Sukno S.A."/>
            <person name="Thon M.R."/>
        </authorList>
    </citation>
    <scope>NUCLEOTIDE SEQUENCE</scope>
    <source>
        <strain evidence="1">CBS 125086</strain>
    </source>
</reference>
<dbReference type="SUPFAM" id="SSF52540">
    <property type="entry name" value="P-loop containing nucleoside triphosphate hydrolases"/>
    <property type="match status" value="1"/>
</dbReference>
<evidence type="ECO:0000313" key="2">
    <source>
        <dbReference type="Proteomes" id="UP001230504"/>
    </source>
</evidence>
<accession>A0AAD8Q970</accession>
<protein>
    <recommendedName>
        <fullName evidence="3">ATPase AAA-type core domain-containing protein</fullName>
    </recommendedName>
</protein>
<dbReference type="PANTHER" id="PTHR46411">
    <property type="entry name" value="FAMILY ATPASE, PUTATIVE-RELATED"/>
    <property type="match status" value="1"/>
</dbReference>
<dbReference type="PANTHER" id="PTHR46411:SF2">
    <property type="entry name" value="AAA+ ATPASE DOMAIN-CONTAINING PROTEIN"/>
    <property type="match status" value="1"/>
</dbReference>
<comment type="caution">
    <text evidence="1">The sequence shown here is derived from an EMBL/GenBank/DDBJ whole genome shotgun (WGS) entry which is preliminary data.</text>
</comment>
<evidence type="ECO:0008006" key="3">
    <source>
        <dbReference type="Google" id="ProtNLM"/>
    </source>
</evidence>
<dbReference type="GeneID" id="85436403"/>